<evidence type="ECO:0000259" key="1">
    <source>
        <dbReference type="Pfam" id="PF02403"/>
    </source>
</evidence>
<dbReference type="InterPro" id="IPR010978">
    <property type="entry name" value="tRNA-bd_arm"/>
</dbReference>
<dbReference type="GO" id="GO:0006434">
    <property type="term" value="P:seryl-tRNA aminoacylation"/>
    <property type="evidence" value="ECO:0007669"/>
    <property type="project" value="InterPro"/>
</dbReference>
<dbReference type="EMBL" id="BRXW01000075">
    <property type="protein sequence ID" value="GMI04572.1"/>
    <property type="molecule type" value="Genomic_DNA"/>
</dbReference>
<reference evidence="3" key="1">
    <citation type="journal article" date="2023" name="Commun. Biol.">
        <title>Genome analysis of Parmales, the sister group of diatoms, reveals the evolutionary specialization of diatoms from phago-mixotrophs to photoautotrophs.</title>
        <authorList>
            <person name="Ban H."/>
            <person name="Sato S."/>
            <person name="Yoshikawa S."/>
            <person name="Yamada K."/>
            <person name="Nakamura Y."/>
            <person name="Ichinomiya M."/>
            <person name="Sato N."/>
            <person name="Blanc-Mathieu R."/>
            <person name="Endo H."/>
            <person name="Kuwata A."/>
            <person name="Ogata H."/>
        </authorList>
    </citation>
    <scope>NUCLEOTIDE SEQUENCE [LARGE SCALE GENOMIC DNA]</scope>
    <source>
        <strain evidence="3">NIES 3700</strain>
    </source>
</reference>
<feature type="domain" description="Serine-tRNA synthetase type1 N-terminal" evidence="1">
    <location>
        <begin position="3"/>
        <end position="114"/>
    </location>
</feature>
<organism evidence="2 3">
    <name type="scientific">Triparma laevis f. longispina</name>
    <dbReference type="NCBI Taxonomy" id="1714387"/>
    <lineage>
        <taxon>Eukaryota</taxon>
        <taxon>Sar</taxon>
        <taxon>Stramenopiles</taxon>
        <taxon>Ochrophyta</taxon>
        <taxon>Bolidophyceae</taxon>
        <taxon>Parmales</taxon>
        <taxon>Triparmaceae</taxon>
        <taxon>Triparma</taxon>
    </lineage>
</organism>
<name>A0A9W7CA16_9STRA</name>
<proteinExistence type="predicted"/>
<accession>A0A9W7CA16</accession>
<dbReference type="Pfam" id="PF02403">
    <property type="entry name" value="Seryl_tRNA_N"/>
    <property type="match status" value="1"/>
</dbReference>
<dbReference type="Proteomes" id="UP001165122">
    <property type="component" value="Unassembled WGS sequence"/>
</dbReference>
<dbReference type="SUPFAM" id="SSF55681">
    <property type="entry name" value="Class II aaRS and biotin synthetases"/>
    <property type="match status" value="1"/>
</dbReference>
<dbReference type="GO" id="GO:0005524">
    <property type="term" value="F:ATP binding"/>
    <property type="evidence" value="ECO:0007669"/>
    <property type="project" value="InterPro"/>
</dbReference>
<dbReference type="PANTHER" id="PTHR11778">
    <property type="entry name" value="SERYL-TRNA SYNTHETASE"/>
    <property type="match status" value="1"/>
</dbReference>
<dbReference type="Gene3D" id="3.30.930.10">
    <property type="entry name" value="Bira Bifunctional Protein, Domain 2"/>
    <property type="match status" value="1"/>
</dbReference>
<dbReference type="Gene3D" id="1.10.287.40">
    <property type="entry name" value="Serine-tRNA synthetase, tRNA binding domain"/>
    <property type="match status" value="1"/>
</dbReference>
<dbReference type="SUPFAM" id="SSF46589">
    <property type="entry name" value="tRNA-binding arm"/>
    <property type="match status" value="1"/>
</dbReference>
<dbReference type="InterPro" id="IPR015866">
    <property type="entry name" value="Ser-tRNA-synth_1_N"/>
</dbReference>
<sequence>MPIDVNFLRAHKGGDPAPYVSSFSARTNSSQSPIPDLIHLDSKYRAASHTASTLRSARAALQKTVTAAKKAGEEALPATLAELKAQAKAISQHDKQLKQMKASLSDLISKIPNIIDEEGLSLAGSERIGCVAQPLPLSNQLLLLLSDPTAAQSSYISAFLQQLNGFAALPEEPPLLTQQKKSWVAEKTLPCKFSQISSGGSAALSVLILTTNNLVQSRKEYCELVDLMLTLLAGLGMKCRAVPRKAAELDIYAVAEADIEVFSVDRIWVRIGRVSNFTDFHSRSEEVRAGVKKMIQINKNYCHSIHGELGMLVGGGGGGEGGNLTLPVVLHELDKFFMVNSYVSKSYEPNGEDMALLRELGGAGLRGEDYVRWKHLKRWGNAVAEINSNSTRRNK</sequence>
<dbReference type="InterPro" id="IPR002317">
    <property type="entry name" value="Ser-tRNA-ligase_type_1"/>
</dbReference>
<keyword evidence="3" id="KW-1185">Reference proteome</keyword>
<dbReference type="OrthoDB" id="202821at2759"/>
<gene>
    <name evidence="2" type="ORF">TrLO_g119</name>
</gene>
<dbReference type="InterPro" id="IPR042103">
    <property type="entry name" value="SerRS_1_N_sf"/>
</dbReference>
<evidence type="ECO:0000313" key="3">
    <source>
        <dbReference type="Proteomes" id="UP001165122"/>
    </source>
</evidence>
<dbReference type="InterPro" id="IPR045864">
    <property type="entry name" value="aa-tRNA-synth_II/BPL/LPL"/>
</dbReference>
<comment type="caution">
    <text evidence="2">The sequence shown here is derived from an EMBL/GenBank/DDBJ whole genome shotgun (WGS) entry which is preliminary data.</text>
</comment>
<protein>
    <recommendedName>
        <fullName evidence="1">Serine-tRNA synthetase type1 N-terminal domain-containing protein</fullName>
    </recommendedName>
</protein>
<evidence type="ECO:0000313" key="2">
    <source>
        <dbReference type="EMBL" id="GMI04572.1"/>
    </source>
</evidence>
<dbReference type="GO" id="GO:0004828">
    <property type="term" value="F:serine-tRNA ligase activity"/>
    <property type="evidence" value="ECO:0007669"/>
    <property type="project" value="InterPro"/>
</dbReference>
<dbReference type="AlphaFoldDB" id="A0A9W7CA16"/>